<feature type="domain" description="J" evidence="1">
    <location>
        <begin position="173"/>
        <end position="237"/>
    </location>
</feature>
<dbReference type="SMART" id="SM00271">
    <property type="entry name" value="DnaJ"/>
    <property type="match status" value="1"/>
</dbReference>
<dbReference type="Pfam" id="PF05099">
    <property type="entry name" value="TerB"/>
    <property type="match status" value="1"/>
</dbReference>
<accession>A0A8J6Q1I1</accession>
<dbReference type="Gene3D" id="1.10.3680.10">
    <property type="entry name" value="TerB-like"/>
    <property type="match status" value="1"/>
</dbReference>
<evidence type="ECO:0000313" key="2">
    <source>
        <dbReference type="EMBL" id="MBD0414710.1"/>
    </source>
</evidence>
<reference evidence="2" key="1">
    <citation type="submission" date="2020-09" db="EMBL/GenBank/DDBJ databases">
        <title>Genome seq and assembly of Tianweitania sp.</title>
        <authorList>
            <person name="Chhetri G."/>
        </authorList>
    </citation>
    <scope>NUCLEOTIDE SEQUENCE</scope>
    <source>
        <strain evidence="2">Rool2</strain>
    </source>
</reference>
<dbReference type="RefSeq" id="WP_188164136.1">
    <property type="nucleotide sequence ID" value="NZ_JACVVX010000002.1"/>
</dbReference>
<dbReference type="CDD" id="cd07316">
    <property type="entry name" value="terB_like_DjlA"/>
    <property type="match status" value="1"/>
</dbReference>
<dbReference type="InterPro" id="IPR036869">
    <property type="entry name" value="J_dom_sf"/>
</dbReference>
<sequence length="239" mass="26531">MSIWNSISEFIAYISNAASAGMADVVDAVRSRFAANADLRRRVAFSVAMIALSAKMAKADGVVTQDEIRAFHEIFEVPAREQRNVARLYDIAKQDVAGFEIYAARMARLCGSGKENCPVLEDILDGLFHIAKADGAMHELEGTFLREVATVFKISEAHYETILARHIDLGQADPWRVLGIERGQPFADVKKQYRKLVANNHPDKLIARGLPEEFIRIATTRIAAINAAYEMIERGLKPA</sequence>
<evidence type="ECO:0000259" key="1">
    <source>
        <dbReference type="PROSITE" id="PS50076"/>
    </source>
</evidence>
<dbReference type="Gene3D" id="1.10.287.110">
    <property type="entry name" value="DnaJ domain"/>
    <property type="match status" value="1"/>
</dbReference>
<dbReference type="PROSITE" id="PS50076">
    <property type="entry name" value="DNAJ_2"/>
    <property type="match status" value="1"/>
</dbReference>
<name>A0A8J6Q1I1_9HYPH</name>
<dbReference type="InterPro" id="IPR001623">
    <property type="entry name" value="DnaJ_domain"/>
</dbReference>
<dbReference type="SUPFAM" id="SSF46565">
    <property type="entry name" value="Chaperone J-domain"/>
    <property type="match status" value="1"/>
</dbReference>
<dbReference type="PRINTS" id="PR00625">
    <property type="entry name" value="JDOMAIN"/>
</dbReference>
<dbReference type="SUPFAM" id="SSF158682">
    <property type="entry name" value="TerB-like"/>
    <property type="match status" value="1"/>
</dbReference>
<keyword evidence="3" id="KW-1185">Reference proteome</keyword>
<dbReference type="InterPro" id="IPR029024">
    <property type="entry name" value="TerB-like"/>
</dbReference>
<comment type="caution">
    <text evidence="2">The sequence shown here is derived from an EMBL/GenBank/DDBJ whole genome shotgun (WGS) entry which is preliminary data.</text>
</comment>
<protein>
    <submittedName>
        <fullName evidence="2">DnaJ family molecular chaperone</fullName>
    </submittedName>
</protein>
<dbReference type="Pfam" id="PF00226">
    <property type="entry name" value="DnaJ"/>
    <property type="match status" value="1"/>
</dbReference>
<evidence type="ECO:0000313" key="3">
    <source>
        <dbReference type="Proteomes" id="UP000643405"/>
    </source>
</evidence>
<dbReference type="EMBL" id="JACVVX010000002">
    <property type="protein sequence ID" value="MBD0414710.1"/>
    <property type="molecule type" value="Genomic_DNA"/>
</dbReference>
<dbReference type="InterPro" id="IPR007791">
    <property type="entry name" value="DjlA_N"/>
</dbReference>
<dbReference type="CDD" id="cd06257">
    <property type="entry name" value="DnaJ"/>
    <property type="match status" value="1"/>
</dbReference>
<organism evidence="2 3">
    <name type="scientific">Oryzicola mucosus</name>
    <dbReference type="NCBI Taxonomy" id="2767425"/>
    <lineage>
        <taxon>Bacteria</taxon>
        <taxon>Pseudomonadati</taxon>
        <taxon>Pseudomonadota</taxon>
        <taxon>Alphaproteobacteria</taxon>
        <taxon>Hyphomicrobiales</taxon>
        <taxon>Phyllobacteriaceae</taxon>
        <taxon>Oryzicola</taxon>
    </lineage>
</organism>
<dbReference type="AlphaFoldDB" id="A0A8J6Q1I1"/>
<dbReference type="Proteomes" id="UP000643405">
    <property type="component" value="Unassembled WGS sequence"/>
</dbReference>
<proteinExistence type="predicted"/>
<gene>
    <name evidence="2" type="ORF">ICI42_08590</name>
</gene>